<feature type="transmembrane region" description="Helical" evidence="2">
    <location>
        <begin position="139"/>
        <end position="161"/>
    </location>
</feature>
<comment type="caution">
    <text evidence="3">The sequence shown here is derived from an EMBL/GenBank/DDBJ whole genome shotgun (WGS) entry which is preliminary data.</text>
</comment>
<comment type="catalytic activity">
    <reaction evidence="2">
        <text>a quinone + NADH + 5 H(+)(in) = a quinol + NAD(+) + 4 H(+)(out)</text>
        <dbReference type="Rhea" id="RHEA:57888"/>
        <dbReference type="ChEBI" id="CHEBI:15378"/>
        <dbReference type="ChEBI" id="CHEBI:24646"/>
        <dbReference type="ChEBI" id="CHEBI:57540"/>
        <dbReference type="ChEBI" id="CHEBI:57945"/>
        <dbReference type="ChEBI" id="CHEBI:132124"/>
    </reaction>
</comment>
<evidence type="ECO:0000313" key="4">
    <source>
        <dbReference type="Proteomes" id="UP001597011"/>
    </source>
</evidence>
<proteinExistence type="inferred from homology"/>
<keyword evidence="4" id="KW-1185">Reference proteome</keyword>
<feature type="transmembrane region" description="Helical" evidence="2">
    <location>
        <begin position="6"/>
        <end position="23"/>
    </location>
</feature>
<dbReference type="EMBL" id="JBHTIB010000002">
    <property type="protein sequence ID" value="MFD0834394.1"/>
    <property type="molecule type" value="Genomic_DNA"/>
</dbReference>
<evidence type="ECO:0000256" key="1">
    <source>
        <dbReference type="ARBA" id="ARBA00005698"/>
    </source>
</evidence>
<sequence>MEKYIFYILAAIMIVFAIASVTSRKMLRSVVYLLFVLCGIAGLYFLIDYNFLAAIQLTVYAGGIIVLIIFSVLLVHHIEMELEMAKLSKQIITALACLIGLGVFLYTIFSHDFQVIENTKTTTVADIGVLLLSYDAGGFILPFEVISILLLAAMIGAIVIAKGKKLTDKNETL</sequence>
<evidence type="ECO:0000313" key="3">
    <source>
        <dbReference type="EMBL" id="MFD0834394.1"/>
    </source>
</evidence>
<comment type="function">
    <text evidence="2">NDH-1 shuttles electrons from NADH, via FMN and iron-sulfur (Fe-S) centers, to quinones in the respiratory chain. Couples the redox reaction to proton translocation (for every two electrons transferred, four hydrogen ions are translocated across the cytoplasmic membrane), and thus conserves the redox energy in a proton gradient.</text>
</comment>
<name>A0ABW3BMX8_9FLAO</name>
<dbReference type="InterPro" id="IPR042106">
    <property type="entry name" value="Nuo/plastoQ_OxRdtase_6_NuoJ"/>
</dbReference>
<organism evidence="3 4">
    <name type="scientific">Mariniflexile aquimaris</name>
    <dbReference type="NCBI Taxonomy" id="881009"/>
    <lineage>
        <taxon>Bacteria</taxon>
        <taxon>Pseudomonadati</taxon>
        <taxon>Bacteroidota</taxon>
        <taxon>Flavobacteriia</taxon>
        <taxon>Flavobacteriales</taxon>
        <taxon>Flavobacteriaceae</taxon>
        <taxon>Mariniflexile</taxon>
    </lineage>
</organism>
<protein>
    <recommendedName>
        <fullName evidence="2">NADH-quinone oxidoreductase subunit J</fullName>
        <ecNumber evidence="2">7.1.1.-</ecNumber>
    </recommendedName>
</protein>
<keyword evidence="2" id="KW-0874">Quinone</keyword>
<keyword evidence="2" id="KW-1133">Transmembrane helix</keyword>
<feature type="transmembrane region" description="Helical" evidence="2">
    <location>
        <begin position="87"/>
        <end position="109"/>
    </location>
</feature>
<keyword evidence="2" id="KW-0812">Transmembrane</keyword>
<reference evidence="4" key="1">
    <citation type="journal article" date="2019" name="Int. J. Syst. Evol. Microbiol.">
        <title>The Global Catalogue of Microorganisms (GCM) 10K type strain sequencing project: providing services to taxonomists for standard genome sequencing and annotation.</title>
        <authorList>
            <consortium name="The Broad Institute Genomics Platform"/>
            <consortium name="The Broad Institute Genome Sequencing Center for Infectious Disease"/>
            <person name="Wu L."/>
            <person name="Ma J."/>
        </authorList>
    </citation>
    <scope>NUCLEOTIDE SEQUENCE [LARGE SCALE GENOMIC DNA]</scope>
    <source>
        <strain evidence="4">CCUG 60529</strain>
    </source>
</reference>
<feature type="transmembrane region" description="Helical" evidence="2">
    <location>
        <begin position="53"/>
        <end position="75"/>
    </location>
</feature>
<gene>
    <name evidence="3" type="ORF">ACFQ0I_01355</name>
</gene>
<dbReference type="Pfam" id="PF00499">
    <property type="entry name" value="Oxidored_q3"/>
    <property type="match status" value="1"/>
</dbReference>
<keyword evidence="2" id="KW-0472">Membrane</keyword>
<dbReference type="InterPro" id="IPR001457">
    <property type="entry name" value="NADH_UbQ/plastoQ_OxRdtase_su6"/>
</dbReference>
<dbReference type="PANTHER" id="PTHR33269">
    <property type="entry name" value="NADH-UBIQUINONE OXIDOREDUCTASE CHAIN 6"/>
    <property type="match status" value="1"/>
</dbReference>
<dbReference type="PANTHER" id="PTHR33269:SF17">
    <property type="entry name" value="NADH-UBIQUINONE OXIDOREDUCTASE CHAIN 6"/>
    <property type="match status" value="1"/>
</dbReference>
<comment type="subcellular location">
    <subcellularLocation>
        <location evidence="2">Cell membrane</location>
        <topology evidence="2">Multi-pass membrane protein</topology>
    </subcellularLocation>
</comment>
<dbReference type="RefSeq" id="WP_379938658.1">
    <property type="nucleotide sequence ID" value="NZ_JBHTIB010000002.1"/>
</dbReference>
<comment type="similarity">
    <text evidence="1 2">Belongs to the complex I subunit 6 family.</text>
</comment>
<accession>A0ABW3BMX8</accession>
<dbReference type="Gene3D" id="1.20.120.1200">
    <property type="entry name" value="NADH-ubiquinone/plastoquinone oxidoreductase chain 6, subunit NuoJ"/>
    <property type="match status" value="1"/>
</dbReference>
<feature type="transmembrane region" description="Helical" evidence="2">
    <location>
        <begin position="30"/>
        <end position="47"/>
    </location>
</feature>
<evidence type="ECO:0000256" key="2">
    <source>
        <dbReference type="RuleBase" id="RU004429"/>
    </source>
</evidence>
<keyword evidence="2" id="KW-0520">NAD</keyword>
<dbReference type="Proteomes" id="UP001597011">
    <property type="component" value="Unassembled WGS sequence"/>
</dbReference>
<dbReference type="EC" id="7.1.1.-" evidence="2"/>
<keyword evidence="2" id="KW-1003">Cell membrane</keyword>